<protein>
    <recommendedName>
        <fullName evidence="4">Lipoprotein</fullName>
    </recommendedName>
</protein>
<reference evidence="2" key="1">
    <citation type="submission" date="2022-04" db="EMBL/GenBank/DDBJ databases">
        <title>Paenibacillus mangrovi sp. nov., a novel endophytic bacterium isolated from bark of Kandelia candel.</title>
        <authorList>
            <person name="Tuo L."/>
        </authorList>
    </citation>
    <scope>NUCLEOTIDE SEQUENCE</scope>
    <source>
        <strain evidence="2">KQZ6P-2</strain>
    </source>
</reference>
<gene>
    <name evidence="2" type="ORF">MUG84_02930</name>
</gene>
<accession>A0A9X2B3L0</accession>
<feature type="signal peptide" evidence="1">
    <location>
        <begin position="1"/>
        <end position="22"/>
    </location>
</feature>
<dbReference type="PROSITE" id="PS51257">
    <property type="entry name" value="PROKAR_LIPOPROTEIN"/>
    <property type="match status" value="1"/>
</dbReference>
<keyword evidence="3" id="KW-1185">Reference proteome</keyword>
<dbReference type="Proteomes" id="UP001139347">
    <property type="component" value="Unassembled WGS sequence"/>
</dbReference>
<proteinExistence type="predicted"/>
<dbReference type="AlphaFoldDB" id="A0A9X2B3L0"/>
<evidence type="ECO:0000313" key="2">
    <source>
        <dbReference type="EMBL" id="MCJ8010697.1"/>
    </source>
</evidence>
<sequence length="171" mass="19718">MYKSLALLLACVLLIAAVGCNKHTVIKKETKLYNFDSYSEGNIRAQSQGKGLNGQLLNELKLAFEAKNIPLTHETYAEDGRGNISYMFHIRGNPQQYINLHVFTDEQERIKRIHNWYGDQHQIDTQNMHTVIYSHNRASLIYTSSGKDKGIYDKQVHEIFNSLISRMNFQP</sequence>
<dbReference type="EMBL" id="JALIRP010000001">
    <property type="protein sequence ID" value="MCJ8010697.1"/>
    <property type="molecule type" value="Genomic_DNA"/>
</dbReference>
<feature type="chain" id="PRO_5040871822" description="Lipoprotein" evidence="1">
    <location>
        <begin position="23"/>
        <end position="171"/>
    </location>
</feature>
<evidence type="ECO:0000256" key="1">
    <source>
        <dbReference type="SAM" id="SignalP"/>
    </source>
</evidence>
<name>A0A9X2B3L0_9BACL</name>
<evidence type="ECO:0008006" key="4">
    <source>
        <dbReference type="Google" id="ProtNLM"/>
    </source>
</evidence>
<keyword evidence="1" id="KW-0732">Signal</keyword>
<dbReference type="RefSeq" id="WP_244719515.1">
    <property type="nucleotide sequence ID" value="NZ_JALIRP010000001.1"/>
</dbReference>
<organism evidence="2 3">
    <name type="scientific">Paenibacillus mangrovi</name>
    <dbReference type="NCBI Taxonomy" id="2931978"/>
    <lineage>
        <taxon>Bacteria</taxon>
        <taxon>Bacillati</taxon>
        <taxon>Bacillota</taxon>
        <taxon>Bacilli</taxon>
        <taxon>Bacillales</taxon>
        <taxon>Paenibacillaceae</taxon>
        <taxon>Paenibacillus</taxon>
    </lineage>
</organism>
<comment type="caution">
    <text evidence="2">The sequence shown here is derived from an EMBL/GenBank/DDBJ whole genome shotgun (WGS) entry which is preliminary data.</text>
</comment>
<evidence type="ECO:0000313" key="3">
    <source>
        <dbReference type="Proteomes" id="UP001139347"/>
    </source>
</evidence>